<dbReference type="Gene3D" id="1.10.150.130">
    <property type="match status" value="1"/>
</dbReference>
<dbReference type="InterPro" id="IPR052925">
    <property type="entry name" value="Phage_Integrase-like_Recomb"/>
</dbReference>
<keyword evidence="2 4" id="KW-0238">DNA-binding</keyword>
<evidence type="ECO:0000256" key="3">
    <source>
        <dbReference type="ARBA" id="ARBA00023172"/>
    </source>
</evidence>
<dbReference type="InterPro" id="IPR010998">
    <property type="entry name" value="Integrase_recombinase_N"/>
</dbReference>
<evidence type="ECO:0000256" key="4">
    <source>
        <dbReference type="PROSITE-ProRule" id="PRU01248"/>
    </source>
</evidence>
<dbReference type="PANTHER" id="PTHR34605">
    <property type="entry name" value="PHAGE_INTEGRASE DOMAIN-CONTAINING PROTEIN"/>
    <property type="match status" value="1"/>
</dbReference>
<evidence type="ECO:0000259" key="6">
    <source>
        <dbReference type="PROSITE" id="PS51900"/>
    </source>
</evidence>
<dbReference type="SUPFAM" id="SSF56349">
    <property type="entry name" value="DNA breaking-rejoining enzymes"/>
    <property type="match status" value="1"/>
</dbReference>
<dbReference type="InterPro" id="IPR011010">
    <property type="entry name" value="DNA_brk_join_enz"/>
</dbReference>
<dbReference type="Gene3D" id="1.10.443.10">
    <property type="entry name" value="Intergrase catalytic core"/>
    <property type="match status" value="1"/>
</dbReference>
<evidence type="ECO:0000256" key="2">
    <source>
        <dbReference type="ARBA" id="ARBA00023125"/>
    </source>
</evidence>
<protein>
    <submittedName>
        <fullName evidence="7">Tyrosine-type recombinase/integrase</fullName>
    </submittedName>
</protein>
<dbReference type="PROSITE" id="PS51900">
    <property type="entry name" value="CB"/>
    <property type="match status" value="1"/>
</dbReference>
<keyword evidence="8" id="KW-1185">Reference proteome</keyword>
<keyword evidence="3" id="KW-0233">DNA recombination</keyword>
<proteinExistence type="predicted"/>
<reference evidence="7 8" key="1">
    <citation type="submission" date="2023-02" db="EMBL/GenBank/DDBJ databases">
        <title>Entomopathogenic bacteria.</title>
        <authorList>
            <person name="Machado R.A."/>
        </authorList>
    </citation>
    <scope>NUCLEOTIDE SEQUENCE [LARGE SCALE GENOMIC DNA]</scope>
    <source>
        <strain evidence="7 8">XENO-10</strain>
    </source>
</reference>
<dbReference type="Pfam" id="PF00589">
    <property type="entry name" value="Phage_integrase"/>
    <property type="match status" value="1"/>
</dbReference>
<name>A0ABT5LKC3_9GAMM</name>
<gene>
    <name evidence="7" type="ORF">PSI23_20440</name>
</gene>
<evidence type="ECO:0000256" key="1">
    <source>
        <dbReference type="ARBA" id="ARBA00022908"/>
    </source>
</evidence>
<accession>A0ABT5LKC3</accession>
<dbReference type="RefSeq" id="WP_273556796.1">
    <property type="nucleotide sequence ID" value="NZ_JAQRFI010000105.1"/>
</dbReference>
<dbReference type="EMBL" id="JAQRFI010000105">
    <property type="protein sequence ID" value="MDC9591582.1"/>
    <property type="molecule type" value="Genomic_DNA"/>
</dbReference>
<dbReference type="PROSITE" id="PS51898">
    <property type="entry name" value="TYR_RECOMBINASE"/>
    <property type="match status" value="1"/>
</dbReference>
<evidence type="ECO:0000313" key="7">
    <source>
        <dbReference type="EMBL" id="MDC9591582.1"/>
    </source>
</evidence>
<comment type="caution">
    <text evidence="7">The sequence shown here is derived from an EMBL/GenBank/DDBJ whole genome shotgun (WGS) entry which is preliminary data.</text>
</comment>
<feature type="domain" description="Tyr recombinase" evidence="5">
    <location>
        <begin position="137"/>
        <end position="341"/>
    </location>
</feature>
<sequence length="344" mass="38682">MAGGIMRVGHEARLIRDNPDLNDEVIRNLNAFIKDKEAFAENTWLQLMAVVRQWCHWCLARGRPYLPVDADYLRDYLLELHENGRAPATISNYASMLNLLHRQAGLLPAGDSEKVKRVLKKINRASIINGETEGQAIPFKITDLNQIDEVWKTSDRLKNIRNLAFLFIAYNTLLRVSNIARLKVRDVAVNRDGSVMLNIGYTKTLVDGQGLTKALSPRASASLLKWLNVSGLQEHSDAYLFCKVYRTNKVKLTKDKPLARPSLEGIFSEAWDVVQGDKVGTKNKGRYATWTGHSARVGAAQDMTESGYTLAQIMHEGTWKNPETVLSYTRNLEAKKSVMIDLVG</sequence>
<dbReference type="SUPFAM" id="SSF47823">
    <property type="entry name" value="lambda integrase-like, N-terminal domain"/>
    <property type="match status" value="1"/>
</dbReference>
<evidence type="ECO:0000313" key="8">
    <source>
        <dbReference type="Proteomes" id="UP001217178"/>
    </source>
</evidence>
<keyword evidence="1" id="KW-0229">DNA integration</keyword>
<organism evidence="7 8">
    <name type="scientific">Xenorhabdus yunnanensis</name>
    <dbReference type="NCBI Taxonomy" id="3025878"/>
    <lineage>
        <taxon>Bacteria</taxon>
        <taxon>Pseudomonadati</taxon>
        <taxon>Pseudomonadota</taxon>
        <taxon>Gammaproteobacteria</taxon>
        <taxon>Enterobacterales</taxon>
        <taxon>Morganellaceae</taxon>
        <taxon>Xenorhabdus</taxon>
    </lineage>
</organism>
<dbReference type="Proteomes" id="UP001217178">
    <property type="component" value="Unassembled WGS sequence"/>
</dbReference>
<feature type="domain" description="Core-binding (CB)" evidence="6">
    <location>
        <begin position="23"/>
        <end position="105"/>
    </location>
</feature>
<dbReference type="InterPro" id="IPR044068">
    <property type="entry name" value="CB"/>
</dbReference>
<evidence type="ECO:0000259" key="5">
    <source>
        <dbReference type="PROSITE" id="PS51898"/>
    </source>
</evidence>
<dbReference type="InterPro" id="IPR002104">
    <property type="entry name" value="Integrase_catalytic"/>
</dbReference>
<dbReference type="InterPro" id="IPR013762">
    <property type="entry name" value="Integrase-like_cat_sf"/>
</dbReference>
<dbReference type="PANTHER" id="PTHR34605:SF3">
    <property type="entry name" value="P CELL-TYPE AGGLUTINATION PROTEIN MAP4-LIKE-RELATED"/>
    <property type="match status" value="1"/>
</dbReference>